<keyword evidence="5" id="KW-1185">Reference proteome</keyword>
<keyword evidence="1" id="KW-0175">Coiled coil</keyword>
<feature type="compositionally biased region" description="Acidic residues" evidence="2">
    <location>
        <begin position="642"/>
        <end position="671"/>
    </location>
</feature>
<feature type="compositionally biased region" description="Low complexity" evidence="2">
    <location>
        <begin position="719"/>
        <end position="728"/>
    </location>
</feature>
<evidence type="ECO:0000256" key="2">
    <source>
        <dbReference type="SAM" id="MobiDB-lite"/>
    </source>
</evidence>
<feature type="compositionally biased region" description="Basic and acidic residues" evidence="2">
    <location>
        <begin position="2227"/>
        <end position="2237"/>
    </location>
</feature>
<feature type="region of interest" description="Disordered" evidence="2">
    <location>
        <begin position="112"/>
        <end position="134"/>
    </location>
</feature>
<dbReference type="Gene3D" id="3.30.420.10">
    <property type="entry name" value="Ribonuclease H-like superfamily/Ribonuclease H"/>
    <property type="match status" value="1"/>
</dbReference>
<dbReference type="GO" id="GO:0003676">
    <property type="term" value="F:nucleic acid binding"/>
    <property type="evidence" value="ECO:0007669"/>
    <property type="project" value="InterPro"/>
</dbReference>
<feature type="region of interest" description="Disordered" evidence="2">
    <location>
        <begin position="1704"/>
        <end position="1749"/>
    </location>
</feature>
<feature type="compositionally biased region" description="Basic residues" evidence="2">
    <location>
        <begin position="2207"/>
        <end position="2218"/>
    </location>
</feature>
<feature type="region of interest" description="Disordered" evidence="2">
    <location>
        <begin position="917"/>
        <end position="976"/>
    </location>
</feature>
<dbReference type="InterPro" id="IPR036397">
    <property type="entry name" value="RNaseH_sf"/>
</dbReference>
<evidence type="ECO:0000259" key="3">
    <source>
        <dbReference type="PROSITE" id="PS50994"/>
    </source>
</evidence>
<dbReference type="Pfam" id="PF07727">
    <property type="entry name" value="RVT_2"/>
    <property type="match status" value="1"/>
</dbReference>
<sequence length="3577" mass="395788">MPVQACRDQAQFVCIVGFRPCSLCNPANLSQSYIKGARQVDAVVLGVQDKPHPVKPFLGLVAVAQVECPEASDGKLRPNVNETLTFLWVLSSMEESLGLVLAAASPLRDRSNEVETFKTPGKRRSRGGEERRRLSRDLEELEDGRRRLRRLLRRKSLCQGRMIHGMKRTHGEELHRTKVRQTTSQKIPFMMGRLPRQIRSEMQCPRRLRGGNGVLRWDLLLWKVSLKDGVLPTRSLLGYVLMRMVQALLKGGLLVVQDLQVLIQGGPLLTKEVLEFSALTAFHQGGMLVFMCLRLLVQGGLLDSMYLLVFFQGGLRVCRYLLVFLQGGPLDSMYFRVFLQGGLSEQDQVLADVPGNLVQGDRYNHQKRGRLRLRPRGPVTPDAAVVEDVGSSSAGTSEIKSLLRRRARGDERPKSSIGSVKIEDFYGDRRKFRAWRRAIEAQEHLYRLEQSELAMLLYLSTKGEARDILDQRPLSDFTSPGGLTIMWKLLEETYGENSAESFERAEKELAVYRRLPGQSVASYVAGLKRLKMNYIVEDPDSTWSNKAWAQRLLNRAGLSRRDRLDVFYSAGACYDTDSIEKALRHRCAHIHEEERRLPSLARSTRSSSRAPSSAASTISASTSASSARKPFRKHAVHVADQPLEEEGEERDDEDLEQEVADGEAAEPEGEELVEDYVGEAETLPDGSDEELPDVYEAFQAGWKAKAKVNIKKKARGFKPSSSGSSPGGATKSLAARKRSSTCASCGAMGHWKGDPECPNVRSGKDALHKQGAAHGTHEVNFVNYTFMVGNLVECPGCGEFCTEGAMFCSACGTRLCKREWTVVDGGGKSLPAASVEAPSLAAAPPRPMRVEVPKTTVGKSRDDTKTMKLKPLELLGAVDQLTKEEKKAVRTALRKEEEEEAWAVLYGDRPYAAAAGRASASVPSFEPPGRGRDEAGPGHGDDRQLPLRPGGRGGALYNEPLRPPTLKDEAGRDKAKAVRQRELEEFRSELYQRQLDGLRCVPSAAAPRPSEQQARCHHRYGDLLWTANQHGHFARCSRCDLKHVVYYSVRHGVLVASQTLEAAVSEEPPGVPWAPGLAVADTGCRTAVGGARWHEALQAELRQRGITWETVPEKETFQFGSGAPVTSARAHLYPVSLVPGQTDVLRMSEVAGPAAMCPGLVGPSELARWAVQFDFRTREIEICGCRQAMRLTPTRHPALDLLAHCGGQDPWSQPGMQEKRDQLKRAPQTMAFVAGLGEQMTEAEEPSSSEAMLSDGVGDDPRHEQVRYRDAREKEERRWLHFLKEDLGVKVIEDCRFLRDSHNDAPDDDVSLGSSRGPLADDAASITSHEFGVVHESSDVTSEDEPELLQEEDVIESKPVLFLHKEKRKRLNQASRAIRDMAVAGRARPQLPQKAPVASLCSPSARRPGPWRILEIFVATMAVGMVAAAAGWHCGQPVAAPYFDLAGPAGRSEARRYFARWQPDLLVVCMPPTTTATTRLGIPTVAALREHTAACQHRDDQWRFAHDLMLAQRGGGRLLVVYGASRHPLWTHPLTVTALDGLPKASTDLCAWPSRAGAPTLQQPTLLAADAPVLRHLVRRCPGTPIHRHSFGPGSGRGKHQCGRWIGSEERLLPSGWCRALVRGAQQAMEQRARMLVVPTFFMQSQTLPEEAFVEDDMEILADAPGPPEESDSGSWRAELDDWDRRVCQEIADYNMAKATAANDTHNHVPNNNSEQEGAPVTSGRSLRSAADDTHHVPDNNSEQEGAHDNMHGLRQLLTRVPRDVPEDGLEQVPCESPQAGSKLERLHLVHRRLGHPANEVLVRMLQMGGADEELVRMAKSLQCPTCQMRKQPSRPLPARPGTRPIAFNMEVHLDLKYIKDAGGQLYVALSMVDAATCYHAARLLRCREPAHVAGKFMNGWLAIFGVPVAVVLDQGGEFETEFIALLEAHSIASKVTGSYAPWQNGFCERQGALLGVAWSAAVEAEKAEGRQAMKVALACALQAKNSTISRRGHSAHQLVFGRQAYLPELLDEEVWQAASMGQALSLEGEVARQSEMRAAAKVALLHGDVHEKLKTALRRAPGGQARDFTPGELVFFWSPASDPKRRRYKRDAGAWRGPAVVLVPDGAQKYFISWRGRCLLVAAANLKMASLEAADDQELRLREAEAHLEKGYVDLSQEMAPPGTEEATSAVQAPGLSVRRRRNTLGRKVTEARRMMTDLKSVKKMLKVPLQRRRRPRILCPPAPRTEGDPVVHEPVQDPMEEDLNEAGPPPDYVTDDEPQASADEDDGQDRLRPPPPSPEALRRRRLVTDDVPAVMQEFARQQKRRREEREQEPVADGEAVAAEPAPKRLKDHAFYNYVLAAVSEGEVFDEAVLKNEWLSKAEVDYLSELLDMPLCSVRVHRAPRKRLQAPGGNVGCTRTTLMLQQSCRQVLVATEDPNQVKDRPRRRTPFLWRGLTLFSRKPRKLEPKEVFLEKGVSPEPAVLDKDGVLYELPAVPARAFWAACADLELETRRVEAFLLKLKASGKELDPRYFDSAEAEAFEKADAAEWSAWTKNSVVKRLTKEEARRVPSHRIFKVPARVVRTNKAAAGCKQLLPKSRIVLPGHLDPDVGEIRTDSPTTQATAVRMVMMLCVSKRWVCFLFDVSTAFLSGKAVGRELYVRPPRDLKCVGPQELWLILRSAYGLAEAPRLWYERAKELLLECGFEELTFALCTFVWKHPQTKAVLAVLCLHVDDGLLAGDPSVIQEVKTAIDRRFQIKIWNMVRETPLDYLGLKIFIKAGVFYNDMAAYVLAIQAPSLTGLKKGEPLNPTNLKAYRRLVAQLRWPAHHVLPELLFEVSCLAQRVSGATSCDLRAGVELLEKFHELAREGKACLAFPPLDKPALVTFFDASLGKTSDVASAQRGEVHFLTSCDCVLRPVPAAILEFHSNKIARVVRSSMAAECCSLAGSADKLLYNQKLLDALWFGETGVDPEWRSHLRTEGHLVTDAKSVYDHLQGTAMASERQTALDILAVRQLVQQGVLRLHWVPTWRQYADGLTKSMPDVLFEQFRKAMKLSLKESPEDRLEEERRAGIRRAQRERRKARLRELSVMLVGPLLRSIDVLPCAKRPAFESEMMSFDEMRKQLSMWQTHLCELAAEQKEAEKLRQDTSSLRSKLSSSEAEASDRARRGAAVDVCHVSSFECSLYLPINRILGGQIFPSSAPEKDNLVSKTIFDEGRLTGRADAETYDRAFDEWDVDSDDTLSEEELVQDGVISRTEFGNSAVQAVQAMAEPASAIHSCIAPEDRDAYFVTEISLDPANFNVLASCGPGQMGRAGLPYTLQGCHLGQGELTPAKASLSLEGTKAGEAEEECRPGFHRKGSECLPFICNAGKGCKVCIEQRLRTRDDQCAECEPGHKKTLDDVCEPYACLTGEAAACKVCRAQEERTADGCSAIRWGPMKSCPDSRKLIIYTSNKLISPANCANAVCNDNRCGQANNQCAECHWAALEEDHCGPLERVAARVCREAAAVATNVLVRDLNLQAEVIANGLPLWGGSQLAVDTTQLGHSATAVGPPPAQPLQMPAEARSAPTLSSGGRRGAAWLFSAWRLADAGVLKL</sequence>
<protein>
    <submittedName>
        <fullName evidence="4">Transposon Ty1-ML2 Gag-Pol polyprotein</fullName>
    </submittedName>
</protein>
<organism evidence="4 5">
    <name type="scientific">Symbiodinium microadriaticum</name>
    <name type="common">Dinoflagellate</name>
    <name type="synonym">Zooxanthella microadriatica</name>
    <dbReference type="NCBI Taxonomy" id="2951"/>
    <lineage>
        <taxon>Eukaryota</taxon>
        <taxon>Sar</taxon>
        <taxon>Alveolata</taxon>
        <taxon>Dinophyceae</taxon>
        <taxon>Suessiales</taxon>
        <taxon>Symbiodiniaceae</taxon>
        <taxon>Symbiodinium</taxon>
    </lineage>
</organism>
<feature type="region of interest" description="Disordered" evidence="2">
    <location>
        <begin position="2207"/>
        <end position="2290"/>
    </location>
</feature>
<gene>
    <name evidence="4" type="primary">TY1B-ML2</name>
    <name evidence="4" type="ORF">AK812_SmicGene16781</name>
</gene>
<dbReference type="PROSITE" id="PS50994">
    <property type="entry name" value="INTEGRASE"/>
    <property type="match status" value="1"/>
</dbReference>
<dbReference type="OrthoDB" id="421837at2759"/>
<feature type="compositionally biased region" description="Low complexity" evidence="2">
    <location>
        <begin position="598"/>
        <end position="628"/>
    </location>
</feature>
<feature type="region of interest" description="Disordered" evidence="2">
    <location>
        <begin position="598"/>
        <end position="671"/>
    </location>
</feature>
<dbReference type="PROSITE" id="PS00018">
    <property type="entry name" value="EF_HAND_1"/>
    <property type="match status" value="1"/>
</dbReference>
<comment type="caution">
    <text evidence="4">The sequence shown here is derived from an EMBL/GenBank/DDBJ whole genome shotgun (WGS) entry which is preliminary data.</text>
</comment>
<evidence type="ECO:0000313" key="5">
    <source>
        <dbReference type="Proteomes" id="UP000186817"/>
    </source>
</evidence>
<feature type="domain" description="Integrase catalytic" evidence="3">
    <location>
        <begin position="1841"/>
        <end position="2004"/>
    </location>
</feature>
<name>A0A1Q9DZJ3_SYMMI</name>
<feature type="compositionally biased region" description="Polar residues" evidence="2">
    <location>
        <begin position="1704"/>
        <end position="1716"/>
    </location>
</feature>
<dbReference type="EMBL" id="LSRX01000323">
    <property type="protein sequence ID" value="OLQ00583.1"/>
    <property type="molecule type" value="Genomic_DNA"/>
</dbReference>
<dbReference type="InterPro" id="IPR001584">
    <property type="entry name" value="Integrase_cat-core"/>
</dbReference>
<evidence type="ECO:0000313" key="4">
    <source>
        <dbReference type="EMBL" id="OLQ00583.1"/>
    </source>
</evidence>
<dbReference type="GO" id="GO:0015074">
    <property type="term" value="P:DNA integration"/>
    <property type="evidence" value="ECO:0007669"/>
    <property type="project" value="InterPro"/>
</dbReference>
<feature type="compositionally biased region" description="Basic and acidic residues" evidence="2">
    <location>
        <begin position="929"/>
        <end position="945"/>
    </location>
</feature>
<dbReference type="Proteomes" id="UP000186817">
    <property type="component" value="Unassembled WGS sequence"/>
</dbReference>
<feature type="coiled-coil region" evidence="1">
    <location>
        <begin position="3116"/>
        <end position="3143"/>
    </location>
</feature>
<dbReference type="SUPFAM" id="SSF53098">
    <property type="entry name" value="Ribonuclease H-like"/>
    <property type="match status" value="1"/>
</dbReference>
<feature type="compositionally biased region" description="Acidic residues" evidence="2">
    <location>
        <begin position="2255"/>
        <end position="2269"/>
    </location>
</feature>
<reference evidence="4 5" key="1">
    <citation type="submission" date="2016-02" db="EMBL/GenBank/DDBJ databases">
        <title>Genome analysis of coral dinoflagellate symbionts highlights evolutionary adaptations to a symbiotic lifestyle.</title>
        <authorList>
            <person name="Aranda M."/>
            <person name="Li Y."/>
            <person name="Liew Y.J."/>
            <person name="Baumgarten S."/>
            <person name="Simakov O."/>
            <person name="Wilson M."/>
            <person name="Piel J."/>
            <person name="Ashoor H."/>
            <person name="Bougouffa S."/>
            <person name="Bajic V.B."/>
            <person name="Ryu T."/>
            <person name="Ravasi T."/>
            <person name="Bayer T."/>
            <person name="Micklem G."/>
            <person name="Kim H."/>
            <person name="Bhak J."/>
            <person name="Lajeunesse T.C."/>
            <person name="Voolstra C.R."/>
        </authorList>
    </citation>
    <scope>NUCLEOTIDE SEQUENCE [LARGE SCALE GENOMIC DNA]</scope>
    <source>
        <strain evidence="4 5">CCMP2467</strain>
    </source>
</reference>
<evidence type="ECO:0000256" key="1">
    <source>
        <dbReference type="SAM" id="Coils"/>
    </source>
</evidence>
<dbReference type="InterPro" id="IPR018247">
    <property type="entry name" value="EF_Hand_1_Ca_BS"/>
</dbReference>
<proteinExistence type="predicted"/>
<accession>A0A1Q9DZJ3</accession>
<feature type="compositionally biased region" description="Basic and acidic residues" evidence="2">
    <location>
        <begin position="965"/>
        <end position="976"/>
    </location>
</feature>
<dbReference type="InterPro" id="IPR013103">
    <property type="entry name" value="RVT_2"/>
</dbReference>
<feature type="region of interest" description="Disordered" evidence="2">
    <location>
        <begin position="1244"/>
        <end position="1263"/>
    </location>
</feature>
<feature type="region of interest" description="Disordered" evidence="2">
    <location>
        <begin position="2302"/>
        <end position="2325"/>
    </location>
</feature>
<feature type="region of interest" description="Disordered" evidence="2">
    <location>
        <begin position="714"/>
        <end position="733"/>
    </location>
</feature>
<dbReference type="InterPro" id="IPR012337">
    <property type="entry name" value="RNaseH-like_sf"/>
</dbReference>